<dbReference type="Gene3D" id="3.40.33.10">
    <property type="entry name" value="CAP"/>
    <property type="match status" value="1"/>
</dbReference>
<dbReference type="InterPro" id="IPR003582">
    <property type="entry name" value="ShKT_dom"/>
</dbReference>
<keyword evidence="4" id="KW-1133">Transmembrane helix</keyword>
<dbReference type="SUPFAM" id="SSF57546">
    <property type="entry name" value="Crisp domain-like"/>
    <property type="match status" value="1"/>
</dbReference>
<accession>A0A7J7WUT7</accession>
<dbReference type="PRINTS" id="PR00837">
    <property type="entry name" value="V5TPXLIKE"/>
</dbReference>
<dbReference type="Gene3D" id="1.10.10.740">
    <property type="entry name" value="Crisp domain"/>
    <property type="match status" value="1"/>
</dbReference>
<keyword evidence="2 3" id="KW-1015">Disulfide bond</keyword>
<feature type="disulfide bond" evidence="3">
    <location>
        <begin position="342"/>
        <end position="355"/>
    </location>
</feature>
<comment type="similarity">
    <text evidence="1">Belongs to the CRISP family.</text>
</comment>
<dbReference type="GO" id="GO:0005576">
    <property type="term" value="C:extracellular region"/>
    <property type="evidence" value="ECO:0007669"/>
    <property type="project" value="InterPro"/>
</dbReference>
<evidence type="ECO:0000313" key="6">
    <source>
        <dbReference type="EMBL" id="KAF6341092.1"/>
    </source>
</evidence>
<dbReference type="PANTHER" id="PTHR10334">
    <property type="entry name" value="CYSTEINE-RICH SECRETORY PROTEIN-RELATED"/>
    <property type="match status" value="1"/>
</dbReference>
<evidence type="ECO:0000313" key="7">
    <source>
        <dbReference type="Proteomes" id="UP000527355"/>
    </source>
</evidence>
<gene>
    <name evidence="6" type="ORF">mMyoMyo1_003343</name>
</gene>
<dbReference type="AlphaFoldDB" id="A0A7J7WUT7"/>
<dbReference type="InterPro" id="IPR014044">
    <property type="entry name" value="CAP_dom"/>
</dbReference>
<keyword evidence="7" id="KW-1185">Reference proteome</keyword>
<feature type="transmembrane region" description="Helical" evidence="4">
    <location>
        <begin position="110"/>
        <end position="135"/>
    </location>
</feature>
<dbReference type="FunFam" id="3.40.33.10:FF:000005">
    <property type="entry name" value="Cysteine-rich secretory protein 2"/>
    <property type="match status" value="1"/>
</dbReference>
<dbReference type="SMART" id="SM00198">
    <property type="entry name" value="SCP"/>
    <property type="match status" value="1"/>
</dbReference>
<dbReference type="PROSITE" id="PS51670">
    <property type="entry name" value="SHKT"/>
    <property type="match status" value="1"/>
</dbReference>
<dbReference type="Proteomes" id="UP000527355">
    <property type="component" value="Unassembled WGS sequence"/>
</dbReference>
<evidence type="ECO:0000256" key="2">
    <source>
        <dbReference type="ARBA" id="ARBA00023157"/>
    </source>
</evidence>
<dbReference type="FunFam" id="1.10.10.740:FF:000001">
    <property type="entry name" value="Cysteine-rich secretory protein 2"/>
    <property type="match status" value="1"/>
</dbReference>
<proteinExistence type="inferred from homology"/>
<dbReference type="InterPro" id="IPR042076">
    <property type="entry name" value="Crisp-like_dom"/>
</dbReference>
<dbReference type="EMBL" id="JABWUV010000007">
    <property type="protein sequence ID" value="KAF6341092.1"/>
    <property type="molecule type" value="Genomic_DNA"/>
</dbReference>
<protein>
    <submittedName>
        <fullName evidence="6">Cysteine rich secretory protein 3</fullName>
    </submittedName>
</protein>
<dbReference type="VEuPathDB" id="HostDB:LOC118660377"/>
<evidence type="ECO:0000256" key="4">
    <source>
        <dbReference type="SAM" id="Phobius"/>
    </source>
</evidence>
<evidence type="ECO:0000259" key="5">
    <source>
        <dbReference type="PROSITE" id="PS51670"/>
    </source>
</evidence>
<dbReference type="PROSITE" id="PS01009">
    <property type="entry name" value="CRISP_1"/>
    <property type="match status" value="1"/>
</dbReference>
<dbReference type="PROSITE" id="PS01010">
    <property type="entry name" value="CRISP_2"/>
    <property type="match status" value="1"/>
</dbReference>
<dbReference type="SUPFAM" id="SSF55797">
    <property type="entry name" value="PR-1-like"/>
    <property type="match status" value="1"/>
</dbReference>
<dbReference type="Pfam" id="PF08562">
    <property type="entry name" value="Crisp"/>
    <property type="match status" value="1"/>
</dbReference>
<dbReference type="Pfam" id="PF00188">
    <property type="entry name" value="CAP"/>
    <property type="match status" value="1"/>
</dbReference>
<dbReference type="InterPro" id="IPR013871">
    <property type="entry name" value="Cysteine_rich_secretory"/>
</dbReference>
<feature type="domain" description="ShKT" evidence="5">
    <location>
        <begin position="324"/>
        <end position="357"/>
    </location>
</feature>
<dbReference type="CDD" id="cd05383">
    <property type="entry name" value="CAP_CRISP"/>
    <property type="match status" value="1"/>
</dbReference>
<evidence type="ECO:0000256" key="1">
    <source>
        <dbReference type="ARBA" id="ARBA00009923"/>
    </source>
</evidence>
<evidence type="ECO:0000256" key="3">
    <source>
        <dbReference type="PROSITE-ProRule" id="PRU01005"/>
    </source>
</evidence>
<feature type="disulfide bond" evidence="3">
    <location>
        <begin position="333"/>
        <end position="351"/>
    </location>
</feature>
<keyword evidence="4" id="KW-0812">Transmembrane</keyword>
<sequence length="362" mass="40745">MQVSPTEWWMLFPQLTEILSQGNASDPSCHGHWSPSAHKSSPSQKKCLWSVGDTLLRKSYHPTTANDGWTRILEKAVWPSTPVDQIKQTLYLALSTNQVHALKFQLRSCCLCFVLPAMALLPALLFLVAVLLPFFPANGQKPGFAAMATGRREVQREIVNKHNEVRRSVSPPARNMLKMQWDSKAAANAQRWANKCVLKHSSSQDRKVGKRSCGENLFKSSYPNSWSYAIQKWFDEGNDFIYAMGPKQKNIVVGHYTQVVWYSSYRVGCGIAYCPKERSLKYFYVCQYCPSGNIVGRSLTPYLKGTPCASCPDHCDNGLCTNTCEYDDMYSNCKDLKSQMGCGNDFVKTNCKAACNCSKKIY</sequence>
<comment type="caution">
    <text evidence="3">Lacks conserved residue(s) required for the propagation of feature annotation.</text>
</comment>
<comment type="caution">
    <text evidence="6">The sequence shown here is derived from an EMBL/GenBank/DDBJ whole genome shotgun (WGS) entry which is preliminary data.</text>
</comment>
<dbReference type="InterPro" id="IPR035940">
    <property type="entry name" value="CAP_sf"/>
</dbReference>
<keyword evidence="4" id="KW-0472">Membrane</keyword>
<dbReference type="InterPro" id="IPR001283">
    <property type="entry name" value="CRISP-related"/>
</dbReference>
<dbReference type="InterPro" id="IPR018244">
    <property type="entry name" value="Allrgn_V5/Tpx1_CS"/>
</dbReference>
<dbReference type="InterPro" id="IPR034117">
    <property type="entry name" value="SCP_CRISP"/>
</dbReference>
<name>A0A7J7WUT7_MYOMY</name>
<reference evidence="6 7" key="1">
    <citation type="journal article" date="2020" name="Nature">
        <title>Six reference-quality genomes reveal evolution of bat adaptations.</title>
        <authorList>
            <person name="Jebb D."/>
            <person name="Huang Z."/>
            <person name="Pippel M."/>
            <person name="Hughes G.M."/>
            <person name="Lavrichenko K."/>
            <person name="Devanna P."/>
            <person name="Winkler S."/>
            <person name="Jermiin L.S."/>
            <person name="Skirmuntt E.C."/>
            <person name="Katzourakis A."/>
            <person name="Burkitt-Gray L."/>
            <person name="Ray D.A."/>
            <person name="Sullivan K.A.M."/>
            <person name="Roscito J.G."/>
            <person name="Kirilenko B.M."/>
            <person name="Davalos L.M."/>
            <person name="Corthals A.P."/>
            <person name="Power M.L."/>
            <person name="Jones G."/>
            <person name="Ransome R.D."/>
            <person name="Dechmann D.K.N."/>
            <person name="Locatelli A.G."/>
            <person name="Puechmaille S.J."/>
            <person name="Fedrigo O."/>
            <person name="Jarvis E.D."/>
            <person name="Hiller M."/>
            <person name="Vernes S.C."/>
            <person name="Myers E.W."/>
            <person name="Teeling E.C."/>
        </authorList>
    </citation>
    <scope>NUCLEOTIDE SEQUENCE [LARGE SCALE GENOMIC DNA]</scope>
    <source>
        <strain evidence="6">MMyoMyo1</strain>
        <tissue evidence="6">Flight muscle</tissue>
    </source>
</reference>
<organism evidence="6 7">
    <name type="scientific">Myotis myotis</name>
    <name type="common">Greater mouse-eared bat</name>
    <name type="synonym">Vespertilio myotis</name>
    <dbReference type="NCBI Taxonomy" id="51298"/>
    <lineage>
        <taxon>Eukaryota</taxon>
        <taxon>Metazoa</taxon>
        <taxon>Chordata</taxon>
        <taxon>Craniata</taxon>
        <taxon>Vertebrata</taxon>
        <taxon>Euteleostomi</taxon>
        <taxon>Mammalia</taxon>
        <taxon>Eutheria</taxon>
        <taxon>Laurasiatheria</taxon>
        <taxon>Chiroptera</taxon>
        <taxon>Yangochiroptera</taxon>
        <taxon>Vespertilionidae</taxon>
        <taxon>Myotis</taxon>
    </lineage>
</organism>